<sequence length="99" mass="11583">MFELNFIFMELLLLLSVIILIFFYSIISTDVFITSLALLIFIVLIIPYQILLNELKILVFDNNLDNLLIFKLVFLYSWLINVFIGISLLIELVYLFISG</sequence>
<reference evidence="2" key="1">
    <citation type="journal article" date="2015" name="Nature">
        <title>Complex archaea that bridge the gap between prokaryotes and eukaryotes.</title>
        <authorList>
            <person name="Spang A."/>
            <person name="Saw J.H."/>
            <person name="Jorgensen S.L."/>
            <person name="Zaremba-Niedzwiedzka K."/>
            <person name="Martijn J."/>
            <person name="Lind A.E."/>
            <person name="van Eijk R."/>
            <person name="Schleper C."/>
            <person name="Guy L."/>
            <person name="Ettema T.J."/>
        </authorList>
    </citation>
    <scope>NUCLEOTIDE SEQUENCE</scope>
</reference>
<name>A0A0F9RRM3_9ZZZZ</name>
<evidence type="ECO:0000256" key="1">
    <source>
        <dbReference type="SAM" id="Phobius"/>
    </source>
</evidence>
<accession>A0A0F9RRM3</accession>
<dbReference type="EMBL" id="LAZR01000809">
    <property type="protein sequence ID" value="KKN57319.1"/>
    <property type="molecule type" value="Genomic_DNA"/>
</dbReference>
<dbReference type="AlphaFoldDB" id="A0A0F9RRM3"/>
<proteinExistence type="predicted"/>
<organism evidence="2">
    <name type="scientific">marine sediment metagenome</name>
    <dbReference type="NCBI Taxonomy" id="412755"/>
    <lineage>
        <taxon>unclassified sequences</taxon>
        <taxon>metagenomes</taxon>
        <taxon>ecological metagenomes</taxon>
    </lineage>
</organism>
<feature type="transmembrane region" description="Helical" evidence="1">
    <location>
        <begin position="72"/>
        <end position="97"/>
    </location>
</feature>
<feature type="transmembrane region" description="Helical" evidence="1">
    <location>
        <begin position="6"/>
        <end position="24"/>
    </location>
</feature>
<feature type="transmembrane region" description="Helical" evidence="1">
    <location>
        <begin position="31"/>
        <end position="52"/>
    </location>
</feature>
<keyword evidence="1" id="KW-1133">Transmembrane helix</keyword>
<evidence type="ECO:0008006" key="3">
    <source>
        <dbReference type="Google" id="ProtNLM"/>
    </source>
</evidence>
<evidence type="ECO:0000313" key="2">
    <source>
        <dbReference type="EMBL" id="KKN57319.1"/>
    </source>
</evidence>
<comment type="caution">
    <text evidence="2">The sequence shown here is derived from an EMBL/GenBank/DDBJ whole genome shotgun (WGS) entry which is preliminary data.</text>
</comment>
<protein>
    <recommendedName>
        <fullName evidence="3">G-protein coupled receptors family 1 profile domain-containing protein</fullName>
    </recommendedName>
</protein>
<gene>
    <name evidence="2" type="ORF">LCGC14_0563470</name>
</gene>
<keyword evidence="1" id="KW-0812">Transmembrane</keyword>
<keyword evidence="1" id="KW-0472">Membrane</keyword>